<dbReference type="InterPro" id="IPR006660">
    <property type="entry name" value="Arsenate_reductase-like"/>
</dbReference>
<dbReference type="Pfam" id="PF03960">
    <property type="entry name" value="ArsC"/>
    <property type="match status" value="1"/>
</dbReference>
<dbReference type="SUPFAM" id="SSF52833">
    <property type="entry name" value="Thioredoxin-like"/>
    <property type="match status" value="1"/>
</dbReference>
<proteinExistence type="inferred from homology"/>
<name>A0A1T5FUW9_9SPHI</name>
<dbReference type="AlphaFoldDB" id="A0A1T5FUW9"/>
<evidence type="ECO:0000313" key="4">
    <source>
        <dbReference type="EMBL" id="SKB99956.1"/>
    </source>
</evidence>
<dbReference type="PROSITE" id="PS51353">
    <property type="entry name" value="ARSC"/>
    <property type="match status" value="1"/>
</dbReference>
<dbReference type="Proteomes" id="UP000190150">
    <property type="component" value="Unassembled WGS sequence"/>
</dbReference>
<dbReference type="InterPro" id="IPR036249">
    <property type="entry name" value="Thioredoxin-like_sf"/>
</dbReference>
<sequence length="122" mass="14107">MKAKSTIKIYHNEMCSKSCAALQLLDKNGVNPEIVSYLDGTLDTEELKNILTLLKLKPYDLIRTNEPLFQEQYKNMVASDEQWIEIMLQHPILIERPIVIRDNQAIIGRPIERLVDLLKETS</sequence>
<keyword evidence="5" id="KW-1185">Reference proteome</keyword>
<evidence type="ECO:0000256" key="1">
    <source>
        <dbReference type="ARBA" id="ARBA00007198"/>
    </source>
</evidence>
<protein>
    <submittedName>
        <fullName evidence="4">Arsenate reductase</fullName>
    </submittedName>
</protein>
<dbReference type="Gene3D" id="3.40.30.10">
    <property type="entry name" value="Glutaredoxin"/>
    <property type="match status" value="1"/>
</dbReference>
<accession>A0A1T5FUW9</accession>
<dbReference type="NCBIfam" id="TIGR00014">
    <property type="entry name" value="arsC"/>
    <property type="match status" value="1"/>
</dbReference>
<keyword evidence="2" id="KW-0560">Oxidoreductase</keyword>
<evidence type="ECO:0000256" key="2">
    <source>
        <dbReference type="ARBA" id="ARBA00023002"/>
    </source>
</evidence>
<dbReference type="InterPro" id="IPR006659">
    <property type="entry name" value="Arsenate_reductase"/>
</dbReference>
<organism evidence="4 5">
    <name type="scientific">Sphingobacterium nematocida</name>
    <dbReference type="NCBI Taxonomy" id="1513896"/>
    <lineage>
        <taxon>Bacteria</taxon>
        <taxon>Pseudomonadati</taxon>
        <taxon>Bacteroidota</taxon>
        <taxon>Sphingobacteriia</taxon>
        <taxon>Sphingobacteriales</taxon>
        <taxon>Sphingobacteriaceae</taxon>
        <taxon>Sphingobacterium</taxon>
    </lineage>
</organism>
<gene>
    <name evidence="4" type="ORF">SAMN05660841_03525</name>
</gene>
<dbReference type="EMBL" id="FUZF01000019">
    <property type="protein sequence ID" value="SKB99956.1"/>
    <property type="molecule type" value="Genomic_DNA"/>
</dbReference>
<dbReference type="RefSeq" id="WP_079645106.1">
    <property type="nucleotide sequence ID" value="NZ_FUZF01000019.1"/>
</dbReference>
<dbReference type="PANTHER" id="PTHR30041">
    <property type="entry name" value="ARSENATE REDUCTASE"/>
    <property type="match status" value="1"/>
</dbReference>
<comment type="similarity">
    <text evidence="1 3">Belongs to the ArsC family.</text>
</comment>
<dbReference type="GO" id="GO:0008794">
    <property type="term" value="F:arsenate reductase (glutaredoxin) activity"/>
    <property type="evidence" value="ECO:0007669"/>
    <property type="project" value="InterPro"/>
</dbReference>
<dbReference type="CDD" id="cd03034">
    <property type="entry name" value="ArsC_ArsC"/>
    <property type="match status" value="1"/>
</dbReference>
<reference evidence="5" key="1">
    <citation type="submission" date="2017-02" db="EMBL/GenBank/DDBJ databases">
        <authorList>
            <person name="Varghese N."/>
            <person name="Submissions S."/>
        </authorList>
    </citation>
    <scope>NUCLEOTIDE SEQUENCE [LARGE SCALE GENOMIC DNA]</scope>
    <source>
        <strain evidence="5">DSM 24091</strain>
    </source>
</reference>
<evidence type="ECO:0000313" key="5">
    <source>
        <dbReference type="Proteomes" id="UP000190150"/>
    </source>
</evidence>
<dbReference type="OrthoDB" id="9808142at2"/>
<evidence type="ECO:0000256" key="3">
    <source>
        <dbReference type="PROSITE-ProRule" id="PRU01282"/>
    </source>
</evidence>
<dbReference type="STRING" id="1513896.SAMN05660841_03525"/>
<dbReference type="PANTHER" id="PTHR30041:SF4">
    <property type="entry name" value="ARSENATE REDUCTASE"/>
    <property type="match status" value="1"/>
</dbReference>